<evidence type="ECO:0000256" key="6">
    <source>
        <dbReference type="ARBA" id="ARBA00022512"/>
    </source>
</evidence>
<evidence type="ECO:0000259" key="19">
    <source>
        <dbReference type="Pfam" id="PF08263"/>
    </source>
</evidence>
<evidence type="ECO:0000256" key="1">
    <source>
        <dbReference type="ARBA" id="ARBA00004170"/>
    </source>
</evidence>
<dbReference type="InterPro" id="IPR032675">
    <property type="entry name" value="LRR_dom_sf"/>
</dbReference>
<dbReference type="PANTHER" id="PTHR48063:SF98">
    <property type="entry name" value="LRR RECEPTOR-LIKE SERINE_THREONINE-PROTEIN KINASE FLS2"/>
    <property type="match status" value="1"/>
</dbReference>
<evidence type="ECO:0000256" key="13">
    <source>
        <dbReference type="ARBA" id="ARBA00023136"/>
    </source>
</evidence>
<dbReference type="FunFam" id="3.80.10.10:FF:000213">
    <property type="entry name" value="Tyrosine-sulfated glycopeptide receptor 1"/>
    <property type="match status" value="1"/>
</dbReference>
<keyword evidence="14" id="KW-0675">Receptor</keyword>
<evidence type="ECO:0000256" key="17">
    <source>
        <dbReference type="SAM" id="Phobius"/>
    </source>
</evidence>
<keyword evidence="11" id="KW-0611">Plant defense</keyword>
<dbReference type="InterPro" id="IPR055414">
    <property type="entry name" value="LRR_R13L4/SHOC2-like"/>
</dbReference>
<feature type="transmembrane region" description="Helical" evidence="17">
    <location>
        <begin position="1076"/>
        <end position="1102"/>
    </location>
</feature>
<dbReference type="SMART" id="SM00369">
    <property type="entry name" value="LRR_TYP"/>
    <property type="match status" value="12"/>
</dbReference>
<accession>A0AAE1TAU3</accession>
<evidence type="ECO:0000256" key="9">
    <source>
        <dbReference type="ARBA" id="ARBA00022729"/>
    </source>
</evidence>
<proteinExistence type="inferred from homology"/>
<evidence type="ECO:0000256" key="7">
    <source>
        <dbReference type="ARBA" id="ARBA00022614"/>
    </source>
</evidence>
<evidence type="ECO:0000256" key="3">
    <source>
        <dbReference type="ARBA" id="ARBA00004251"/>
    </source>
</evidence>
<evidence type="ECO:0000256" key="2">
    <source>
        <dbReference type="ARBA" id="ARBA00004191"/>
    </source>
</evidence>
<dbReference type="Pfam" id="PF08263">
    <property type="entry name" value="LRRNT_2"/>
    <property type="match status" value="1"/>
</dbReference>
<dbReference type="EMBL" id="JAWXYG010000003">
    <property type="protein sequence ID" value="KAK4278583.1"/>
    <property type="molecule type" value="Genomic_DNA"/>
</dbReference>
<dbReference type="InterPro" id="IPR001611">
    <property type="entry name" value="Leu-rich_rpt"/>
</dbReference>
<feature type="chain" id="PRO_5042237753" description="Non-specific serine/threonine protein kinase" evidence="18">
    <location>
        <begin position="27"/>
        <end position="1138"/>
    </location>
</feature>
<keyword evidence="12 17" id="KW-1133">Transmembrane helix</keyword>
<dbReference type="InterPro" id="IPR003591">
    <property type="entry name" value="Leu-rich_rpt_typical-subtyp"/>
</dbReference>
<dbReference type="Gene3D" id="3.80.10.10">
    <property type="entry name" value="Ribonuclease Inhibitor"/>
    <property type="match status" value="7"/>
</dbReference>
<feature type="transmembrane region" description="Helical" evidence="17">
    <location>
        <begin position="1108"/>
        <end position="1127"/>
    </location>
</feature>
<feature type="signal peptide" evidence="18">
    <location>
        <begin position="1"/>
        <end position="26"/>
    </location>
</feature>
<dbReference type="AlphaFoldDB" id="A0AAE1TAU3"/>
<name>A0AAE1TAU3_9FABA</name>
<evidence type="ECO:0000313" key="22">
    <source>
        <dbReference type="Proteomes" id="UP001293593"/>
    </source>
</evidence>
<evidence type="ECO:0000256" key="14">
    <source>
        <dbReference type="ARBA" id="ARBA00023170"/>
    </source>
</evidence>
<dbReference type="GO" id="GO:0005886">
    <property type="term" value="C:plasma membrane"/>
    <property type="evidence" value="ECO:0007669"/>
    <property type="project" value="UniProtKB-SubCell"/>
</dbReference>
<keyword evidence="5" id="KW-1003">Cell membrane</keyword>
<dbReference type="InterPro" id="IPR046956">
    <property type="entry name" value="RLP23-like"/>
</dbReference>
<evidence type="ECO:0000313" key="21">
    <source>
        <dbReference type="EMBL" id="KAK4278583.1"/>
    </source>
</evidence>
<evidence type="ECO:0000256" key="18">
    <source>
        <dbReference type="SAM" id="SignalP"/>
    </source>
</evidence>
<evidence type="ECO:0000256" key="12">
    <source>
        <dbReference type="ARBA" id="ARBA00022989"/>
    </source>
</evidence>
<dbReference type="PRINTS" id="PR00019">
    <property type="entry name" value="LEURICHRPT"/>
</dbReference>
<dbReference type="SUPFAM" id="SSF52047">
    <property type="entry name" value="RNI-like"/>
    <property type="match status" value="2"/>
</dbReference>
<comment type="caution">
    <text evidence="21">The sequence shown here is derived from an EMBL/GenBank/DDBJ whole genome shotgun (WGS) entry which is preliminary data.</text>
</comment>
<keyword evidence="10" id="KW-0677">Repeat</keyword>
<evidence type="ECO:0000259" key="20">
    <source>
        <dbReference type="Pfam" id="PF23598"/>
    </source>
</evidence>
<keyword evidence="6" id="KW-0134">Cell wall</keyword>
<dbReference type="PANTHER" id="PTHR48063">
    <property type="entry name" value="LRR RECEPTOR-LIKE KINASE"/>
    <property type="match status" value="1"/>
</dbReference>
<dbReference type="InterPro" id="IPR013210">
    <property type="entry name" value="LRR_N_plant-typ"/>
</dbReference>
<feature type="domain" description="Disease resistance R13L4/SHOC-2-like LRR" evidence="20">
    <location>
        <begin position="96"/>
        <end position="264"/>
    </location>
</feature>
<evidence type="ECO:0008006" key="23">
    <source>
        <dbReference type="Google" id="ProtNLM"/>
    </source>
</evidence>
<dbReference type="GO" id="GO:0099402">
    <property type="term" value="P:plant organ development"/>
    <property type="evidence" value="ECO:0007669"/>
    <property type="project" value="UniProtKB-ARBA"/>
</dbReference>
<dbReference type="Proteomes" id="UP001293593">
    <property type="component" value="Unassembled WGS sequence"/>
</dbReference>
<feature type="transmembrane region" description="Helical" evidence="17">
    <location>
        <begin position="997"/>
        <end position="1016"/>
    </location>
</feature>
<protein>
    <recommendedName>
        <fullName evidence="23">Non-specific serine/threonine protein kinase</fullName>
    </recommendedName>
</protein>
<dbReference type="GO" id="GO:0009653">
    <property type="term" value="P:anatomical structure morphogenesis"/>
    <property type="evidence" value="ECO:0007669"/>
    <property type="project" value="UniProtKB-ARBA"/>
</dbReference>
<dbReference type="FunFam" id="3.80.10.10:FF:000400">
    <property type="entry name" value="Nuclear pore complex protein NUP107"/>
    <property type="match status" value="1"/>
</dbReference>
<dbReference type="Pfam" id="PF23598">
    <property type="entry name" value="LRR_14"/>
    <property type="match status" value="2"/>
</dbReference>
<dbReference type="GO" id="GO:0006952">
    <property type="term" value="P:defense response"/>
    <property type="evidence" value="ECO:0007669"/>
    <property type="project" value="UniProtKB-KW"/>
</dbReference>
<dbReference type="Pfam" id="PF00560">
    <property type="entry name" value="LRR_1"/>
    <property type="match status" value="4"/>
</dbReference>
<evidence type="ECO:0000256" key="4">
    <source>
        <dbReference type="ARBA" id="ARBA00009592"/>
    </source>
</evidence>
<evidence type="ECO:0000256" key="15">
    <source>
        <dbReference type="ARBA" id="ARBA00023180"/>
    </source>
</evidence>
<keyword evidence="8 17" id="KW-0812">Transmembrane</keyword>
<evidence type="ECO:0000256" key="8">
    <source>
        <dbReference type="ARBA" id="ARBA00022692"/>
    </source>
</evidence>
<keyword evidence="9 18" id="KW-0732">Signal</keyword>
<keyword evidence="15" id="KW-0325">Glycoprotein</keyword>
<gene>
    <name evidence="21" type="ORF">QN277_016412</name>
</gene>
<evidence type="ECO:0000256" key="11">
    <source>
        <dbReference type="ARBA" id="ARBA00022821"/>
    </source>
</evidence>
<comment type="similarity">
    <text evidence="4">Belongs to the RLP family.</text>
</comment>
<reference evidence="21" key="1">
    <citation type="submission" date="2023-10" db="EMBL/GenBank/DDBJ databases">
        <title>Chromosome-level genome of the transformable northern wattle, Acacia crassicarpa.</title>
        <authorList>
            <person name="Massaro I."/>
            <person name="Sinha N.R."/>
            <person name="Poethig S."/>
            <person name="Leichty A.R."/>
        </authorList>
    </citation>
    <scope>NUCLEOTIDE SEQUENCE</scope>
    <source>
        <strain evidence="21">Acra3RX</strain>
        <tissue evidence="21">Leaf</tissue>
    </source>
</reference>
<comment type="similarity">
    <text evidence="16">Belongs to the polygalacturonase-inhibiting protein family.</text>
</comment>
<keyword evidence="13 17" id="KW-0472">Membrane</keyword>
<evidence type="ECO:0000256" key="10">
    <source>
        <dbReference type="ARBA" id="ARBA00022737"/>
    </source>
</evidence>
<sequence>MVINMFSHTFNIYFLIVPLCVFMCAGNSHIKSCIETDKQALLKFKVDFTDDFGILSSWKHEADCCEWNGISCNPLTGHVTKLQVSYYGSGYLKGKINSSLCDLQHLTHLNLAYNEFGGSKIPKCIGSLYQLRELNLSYAGLGGTIPHELQNLSNLQTLDLGHNDGLIVNDLEWLSNLSSLWHLDLSRVNLSQAFDSQTSLSKKAPQLRELILSDAYLAGIIPHQLGNLSNLETLDLSENYNLIVNDLKWISQLPSLRNLDLSWVNLSQALDDRQTSLSRKAPQLRKLILSYAHLVGIIPHQLGNLSNLETLDLSANYNLIVNDLRWIYQLPSLRNLDLSMVNLSQALDWHSSLSKMPSLLELILDGCALPQVNPKSFLNSNYSTSLTSLSLIDNDLDTSVLYWVSNISKTLVEIDLSRNTFQHIPDGAFSNMNSLKSLDLSSTCLQNVASDAFTNTTSLESLNLLENHLDSDVAKAISNLCRLRELNLLSNNLSDQLSDWIPQLHCAQHSIERLDLSNNPFRSGPFPTFSNFSHLESLVLTNTSLHGPILQSLGHLLHLLVLDISYNNLSGPFPKLHQLSSLRRLDMSNNKLNGVVNEGHLSTLSNLTYLSVYNNFLSFNFSPEWVPPFQLRTFFARSCNFSIGFPMWLKHQRNLVYLDISGGSISDSIPGWIGLLPSLSILNISHNKIHGELPRSLPKFGTIFDLSFNNLSGPIPQFSPLVEVLLLSNNRFSGSISSLCATLQSQLRHLDMSSNLLTGKLPHCWRQFTSLEILILGNNNFSGEIPSSIGTLKEIETIHFNNNNFSGKIPTLLDSLSLKFIDYGQNNLYGMLPAWIGHYLPELIVLRLQANKFHGNIPTSLCKLSLLQILDLSRNNITGTVPHCFNNLSALSNLTFPRYTISYGIISMGSGDAIFIENAMLNWKGKEVKYDKNLGLMTTIDLSGNHLTGEIPSSMTSLVALMSLNLSKNNLSGFIPKIMGQMKMLESLDLSSNSLSGGIPMSFSTLTFLSFLNLSFNNLSGEIPQTTQLQTFEASSYIGNHGLCGQPLTKGCSKNDDCDQNHKTSPRIDANEGDELITFGFYISMILGFLVGFWGVCGTLILNSSWRIAYFQFFTSMYDWIYVRLAIFKARMKRRFQD</sequence>
<evidence type="ECO:0000256" key="16">
    <source>
        <dbReference type="ARBA" id="ARBA00038043"/>
    </source>
</evidence>
<organism evidence="21 22">
    <name type="scientific">Acacia crassicarpa</name>
    <name type="common">northern wattle</name>
    <dbReference type="NCBI Taxonomy" id="499986"/>
    <lineage>
        <taxon>Eukaryota</taxon>
        <taxon>Viridiplantae</taxon>
        <taxon>Streptophyta</taxon>
        <taxon>Embryophyta</taxon>
        <taxon>Tracheophyta</taxon>
        <taxon>Spermatophyta</taxon>
        <taxon>Magnoliopsida</taxon>
        <taxon>eudicotyledons</taxon>
        <taxon>Gunneridae</taxon>
        <taxon>Pentapetalae</taxon>
        <taxon>rosids</taxon>
        <taxon>fabids</taxon>
        <taxon>Fabales</taxon>
        <taxon>Fabaceae</taxon>
        <taxon>Caesalpinioideae</taxon>
        <taxon>mimosoid clade</taxon>
        <taxon>Acacieae</taxon>
        <taxon>Acacia</taxon>
    </lineage>
</organism>
<dbReference type="PROSITE" id="PS51450">
    <property type="entry name" value="LRR"/>
    <property type="match status" value="1"/>
</dbReference>
<keyword evidence="7" id="KW-0433">Leucine-rich repeat</keyword>
<dbReference type="Pfam" id="PF13855">
    <property type="entry name" value="LRR_8"/>
    <property type="match status" value="3"/>
</dbReference>
<evidence type="ECO:0000256" key="5">
    <source>
        <dbReference type="ARBA" id="ARBA00022475"/>
    </source>
</evidence>
<dbReference type="SUPFAM" id="SSF52058">
    <property type="entry name" value="L domain-like"/>
    <property type="match status" value="2"/>
</dbReference>
<feature type="domain" description="Disease resistance R13L4/SHOC-2-like LRR" evidence="20">
    <location>
        <begin position="529"/>
        <end position="694"/>
    </location>
</feature>
<feature type="domain" description="Leucine-rich repeat-containing N-terminal plant-type" evidence="19">
    <location>
        <begin position="35"/>
        <end position="73"/>
    </location>
</feature>
<dbReference type="FunFam" id="3.80.10.10:FF:000095">
    <property type="entry name" value="LRR receptor-like serine/threonine-protein kinase GSO1"/>
    <property type="match status" value="1"/>
</dbReference>
<keyword evidence="22" id="KW-1185">Reference proteome</keyword>
<comment type="subcellular location">
    <subcellularLocation>
        <location evidence="3">Cell membrane</location>
        <topology evidence="3">Single-pass type I membrane protein</topology>
    </subcellularLocation>
    <subcellularLocation>
        <location evidence="1">Membrane</location>
        <topology evidence="1">Peripheral membrane protein</topology>
    </subcellularLocation>
    <subcellularLocation>
        <location evidence="2">Secreted</location>
        <location evidence="2">Cell wall</location>
    </subcellularLocation>
</comment>
<keyword evidence="6" id="KW-0964">Secreted</keyword>